<dbReference type="AlphaFoldDB" id="A0A4C1SI78"/>
<feature type="compositionally biased region" description="Basic and acidic residues" evidence="1">
    <location>
        <begin position="118"/>
        <end position="128"/>
    </location>
</feature>
<dbReference type="Proteomes" id="UP000299102">
    <property type="component" value="Unassembled WGS sequence"/>
</dbReference>
<reference evidence="2 3" key="1">
    <citation type="journal article" date="2019" name="Commun. Biol.">
        <title>The bagworm genome reveals a unique fibroin gene that provides high tensile strength.</title>
        <authorList>
            <person name="Kono N."/>
            <person name="Nakamura H."/>
            <person name="Ohtoshi R."/>
            <person name="Tomita M."/>
            <person name="Numata K."/>
            <person name="Arakawa K."/>
        </authorList>
    </citation>
    <scope>NUCLEOTIDE SEQUENCE [LARGE SCALE GENOMIC DNA]</scope>
</reference>
<evidence type="ECO:0000256" key="1">
    <source>
        <dbReference type="SAM" id="MobiDB-lite"/>
    </source>
</evidence>
<organism evidence="2 3">
    <name type="scientific">Eumeta variegata</name>
    <name type="common">Bagworm moth</name>
    <name type="synonym">Eumeta japonica</name>
    <dbReference type="NCBI Taxonomy" id="151549"/>
    <lineage>
        <taxon>Eukaryota</taxon>
        <taxon>Metazoa</taxon>
        <taxon>Ecdysozoa</taxon>
        <taxon>Arthropoda</taxon>
        <taxon>Hexapoda</taxon>
        <taxon>Insecta</taxon>
        <taxon>Pterygota</taxon>
        <taxon>Neoptera</taxon>
        <taxon>Endopterygota</taxon>
        <taxon>Lepidoptera</taxon>
        <taxon>Glossata</taxon>
        <taxon>Ditrysia</taxon>
        <taxon>Tineoidea</taxon>
        <taxon>Psychidae</taxon>
        <taxon>Oiketicinae</taxon>
        <taxon>Eumeta</taxon>
    </lineage>
</organism>
<accession>A0A4C1SI78</accession>
<sequence>MGGKNSNSNPKKAKPQSVNDYRRISIRNAGYRIYTSCLLKLLDNEIAAMEGIGLDPDHVRIDERVFNLSQRKPHAPCVGQHIKLSIVDVVTALVTLVFNRPQSALGQRGRPKVQLRQSEIKKSRENMA</sequence>
<feature type="region of interest" description="Disordered" evidence="1">
    <location>
        <begin position="106"/>
        <end position="128"/>
    </location>
</feature>
<keyword evidence="3" id="KW-1185">Reference proteome</keyword>
<proteinExistence type="predicted"/>
<dbReference type="EMBL" id="BGZK01003473">
    <property type="protein sequence ID" value="GBP01704.1"/>
    <property type="molecule type" value="Genomic_DNA"/>
</dbReference>
<dbReference type="OrthoDB" id="410381at2759"/>
<comment type="caution">
    <text evidence="2">The sequence shown here is derived from an EMBL/GenBank/DDBJ whole genome shotgun (WGS) entry which is preliminary data.</text>
</comment>
<evidence type="ECO:0000313" key="3">
    <source>
        <dbReference type="Proteomes" id="UP000299102"/>
    </source>
</evidence>
<name>A0A4C1SI78_EUMVA</name>
<evidence type="ECO:0000313" key="2">
    <source>
        <dbReference type="EMBL" id="GBP01704.1"/>
    </source>
</evidence>
<protein>
    <submittedName>
        <fullName evidence="2">Uncharacterized protein</fullName>
    </submittedName>
</protein>
<gene>
    <name evidence="2" type="ORF">EVAR_70370_1</name>
</gene>